<dbReference type="AlphaFoldDB" id="A0A423Q2I3"/>
<keyword evidence="5" id="KW-0997">Cell inner membrane</keyword>
<keyword evidence="14" id="KW-1185">Reference proteome</keyword>
<feature type="transmembrane region" description="Helical" evidence="11">
    <location>
        <begin position="20"/>
        <end position="40"/>
    </location>
</feature>
<keyword evidence="3" id="KW-0813">Transport</keyword>
<dbReference type="GO" id="GO:0005886">
    <property type="term" value="C:plasma membrane"/>
    <property type="evidence" value="ECO:0007669"/>
    <property type="project" value="UniProtKB-SubCell"/>
</dbReference>
<evidence type="ECO:0000256" key="7">
    <source>
        <dbReference type="ARBA" id="ARBA00022927"/>
    </source>
</evidence>
<sequence length="316" mass="33676">MALELSSDAQRWLSRLPEFVNIVLVAALGLALAQLFWLVWPEPAPEVIAPSQAGGAAGAKPAERIDVSAIAGAHLFGEQTVASAELERQKELNAPETQLNLELTGIIADRDGSRSRALIKDQKGKQDGYRVDEQIVSGVKLRAIYADRVILDRSGRLETLTLESVKKAQSMTGLTRRPAERAGTQTAAAATSSRGAATADAEPAEAQGVSSELEAKLSDVRREIMANPANAQRYIRLRPARQDGSLVGYRIFPGQDNTLFKQAGLQSGELVTAINGQPLNNPAASLKMLGNLAKAGSATITVENDGASRTVEVNFQ</sequence>
<dbReference type="GO" id="GO:0015627">
    <property type="term" value="C:type II protein secretion system complex"/>
    <property type="evidence" value="ECO:0007669"/>
    <property type="project" value="InterPro"/>
</dbReference>
<dbReference type="InterPro" id="IPR024961">
    <property type="entry name" value="T2SS_GspC_N"/>
</dbReference>
<evidence type="ECO:0000256" key="5">
    <source>
        <dbReference type="ARBA" id="ARBA00022519"/>
    </source>
</evidence>
<evidence type="ECO:0000256" key="10">
    <source>
        <dbReference type="SAM" id="MobiDB-lite"/>
    </source>
</evidence>
<dbReference type="EMBL" id="AYKG01000001">
    <property type="protein sequence ID" value="ROO32805.1"/>
    <property type="molecule type" value="Genomic_DNA"/>
</dbReference>
<evidence type="ECO:0000256" key="9">
    <source>
        <dbReference type="ARBA" id="ARBA00023136"/>
    </source>
</evidence>
<evidence type="ECO:0000256" key="3">
    <source>
        <dbReference type="ARBA" id="ARBA00022448"/>
    </source>
</evidence>
<evidence type="ECO:0000256" key="1">
    <source>
        <dbReference type="ARBA" id="ARBA00004533"/>
    </source>
</evidence>
<protein>
    <submittedName>
        <fullName evidence="13">General secretion pathway protein C</fullName>
    </submittedName>
</protein>
<keyword evidence="6 11" id="KW-0812">Transmembrane</keyword>
<dbReference type="Gene3D" id="2.30.30.830">
    <property type="match status" value="1"/>
</dbReference>
<name>A0A423Q2I3_9GAMM</name>
<dbReference type="Gene3D" id="2.30.42.10">
    <property type="match status" value="1"/>
</dbReference>
<organism evidence="13 14">
    <name type="scientific">Salinisphaera japonica YTM-1</name>
    <dbReference type="NCBI Taxonomy" id="1209778"/>
    <lineage>
        <taxon>Bacteria</taxon>
        <taxon>Pseudomonadati</taxon>
        <taxon>Pseudomonadota</taxon>
        <taxon>Gammaproteobacteria</taxon>
        <taxon>Salinisphaerales</taxon>
        <taxon>Salinisphaeraceae</taxon>
        <taxon>Salinisphaera</taxon>
    </lineage>
</organism>
<dbReference type="Proteomes" id="UP000285310">
    <property type="component" value="Unassembled WGS sequence"/>
</dbReference>
<keyword evidence="8 11" id="KW-1133">Transmembrane helix</keyword>
<evidence type="ECO:0000256" key="2">
    <source>
        <dbReference type="ARBA" id="ARBA00007986"/>
    </source>
</evidence>
<dbReference type="InterPro" id="IPR001639">
    <property type="entry name" value="T2SS_protein-GspC"/>
</dbReference>
<evidence type="ECO:0000256" key="6">
    <source>
        <dbReference type="ARBA" id="ARBA00022692"/>
    </source>
</evidence>
<dbReference type="FunCoup" id="A0A423Q2I3">
    <property type="interactions" value="29"/>
</dbReference>
<feature type="compositionally biased region" description="Low complexity" evidence="10">
    <location>
        <begin position="181"/>
        <end position="206"/>
    </location>
</feature>
<comment type="caution">
    <text evidence="13">The sequence shown here is derived from an EMBL/GenBank/DDBJ whole genome shotgun (WGS) entry which is preliminary data.</text>
</comment>
<evidence type="ECO:0000256" key="11">
    <source>
        <dbReference type="SAM" id="Phobius"/>
    </source>
</evidence>
<dbReference type="SUPFAM" id="SSF50156">
    <property type="entry name" value="PDZ domain-like"/>
    <property type="match status" value="1"/>
</dbReference>
<dbReference type="RefSeq" id="WP_123656741.1">
    <property type="nucleotide sequence ID" value="NZ_AYKG01000001.1"/>
</dbReference>
<evidence type="ECO:0000313" key="14">
    <source>
        <dbReference type="Proteomes" id="UP000285310"/>
    </source>
</evidence>
<feature type="region of interest" description="Disordered" evidence="10">
    <location>
        <begin position="171"/>
        <end position="212"/>
    </location>
</feature>
<proteinExistence type="inferred from homology"/>
<evidence type="ECO:0000256" key="8">
    <source>
        <dbReference type="ARBA" id="ARBA00022989"/>
    </source>
</evidence>
<evidence type="ECO:0000259" key="12">
    <source>
        <dbReference type="Pfam" id="PF11356"/>
    </source>
</evidence>
<dbReference type="Pfam" id="PF11356">
    <property type="entry name" value="T2SSC"/>
    <property type="match status" value="1"/>
</dbReference>
<keyword evidence="9 11" id="KW-0472">Membrane</keyword>
<dbReference type="NCBIfam" id="TIGR01713">
    <property type="entry name" value="typeII_sec_gspC"/>
    <property type="match status" value="1"/>
</dbReference>
<dbReference type="InParanoid" id="A0A423Q2I3"/>
<evidence type="ECO:0000313" key="13">
    <source>
        <dbReference type="EMBL" id="ROO32805.1"/>
    </source>
</evidence>
<gene>
    <name evidence="13" type="ORF">SAJA_00805</name>
</gene>
<feature type="domain" description="Type II secretion system protein GspC N-terminal" evidence="12">
    <location>
        <begin position="23"/>
        <end position="162"/>
    </location>
</feature>
<dbReference type="GO" id="GO:0015628">
    <property type="term" value="P:protein secretion by the type II secretion system"/>
    <property type="evidence" value="ECO:0007669"/>
    <property type="project" value="InterPro"/>
</dbReference>
<reference evidence="13 14" key="1">
    <citation type="submission" date="2013-10" db="EMBL/GenBank/DDBJ databases">
        <title>Salinisphaera japonica YTM-1 Genome Sequencing.</title>
        <authorList>
            <person name="Lai Q."/>
            <person name="Li C."/>
            <person name="Shao Z."/>
        </authorList>
    </citation>
    <scope>NUCLEOTIDE SEQUENCE [LARGE SCALE GENOMIC DNA]</scope>
    <source>
        <strain evidence="13 14">YTM-1</strain>
    </source>
</reference>
<dbReference type="OrthoDB" id="1491375at2"/>
<comment type="similarity">
    <text evidence="2">Belongs to the GSP C family.</text>
</comment>
<dbReference type="InterPro" id="IPR036034">
    <property type="entry name" value="PDZ_sf"/>
</dbReference>
<keyword evidence="4" id="KW-1003">Cell membrane</keyword>
<comment type="subcellular location">
    <subcellularLocation>
        <location evidence="1">Cell inner membrane</location>
    </subcellularLocation>
</comment>
<evidence type="ECO:0000256" key="4">
    <source>
        <dbReference type="ARBA" id="ARBA00022475"/>
    </source>
</evidence>
<accession>A0A423Q2I3</accession>
<keyword evidence="7" id="KW-0653">Protein transport</keyword>